<dbReference type="SUPFAM" id="SSF51294">
    <property type="entry name" value="Hedgehog/intein (Hint) domain"/>
    <property type="match status" value="1"/>
</dbReference>
<feature type="region of interest" description="Disordered" evidence="1">
    <location>
        <begin position="1023"/>
        <end position="1043"/>
    </location>
</feature>
<gene>
    <name evidence="3" type="ORF">Aca07nite_10930</name>
</gene>
<dbReference type="Pfam" id="PF07591">
    <property type="entry name" value="PT-HINT"/>
    <property type="match status" value="1"/>
</dbReference>
<feature type="domain" description="Hint" evidence="2">
    <location>
        <begin position="2045"/>
        <end position="2140"/>
    </location>
</feature>
<name>A0ABQ3WFR9_9ACTN</name>
<dbReference type="NCBIfam" id="TIGR01643">
    <property type="entry name" value="YD_repeat_2x"/>
    <property type="match status" value="1"/>
</dbReference>
<dbReference type="PANTHER" id="PTHR32305">
    <property type="match status" value="1"/>
</dbReference>
<evidence type="ECO:0000256" key="1">
    <source>
        <dbReference type="SAM" id="MobiDB-lite"/>
    </source>
</evidence>
<evidence type="ECO:0000313" key="3">
    <source>
        <dbReference type="EMBL" id="GID43818.1"/>
    </source>
</evidence>
<dbReference type="Gene3D" id="2.170.16.10">
    <property type="entry name" value="Hedgehog/Intein (Hint) domain"/>
    <property type="match status" value="1"/>
</dbReference>
<proteinExistence type="predicted"/>
<sequence length="2299" mass="249995">MRSVDTDGLFGPGRRLISGALAALLISGLLVGSAEPVQAEPRHLASQTEKLDNLGKNLRTKAWAATPPARKPAPKAVWPAPGKVRVDLPAAGAATRAAAAPVRAGTLPVSVNRAQRRDGAPLAKLDVEVLDRAKIPAKWRDGLVVRLTAPEGASSANISVDYSSFKYAYGADWASRLKLWKLPECAVTASGGDCSTSAVPSTNDVKTGRVTADIPVGDTGTAMTARSTLVALAAAPSGEAGDFTATSLAASATWSAGGNSGGFNWNYPIRVPPASSSLIPSLSLAYASGNVDGRSEVTNNQPSWLGEGFDYAPGFIERSFVNCSQDMDEDVDGANNDKVTGDLCWRNDNATMSLSGTGGELIYESGKGWHSRNEAGAKIERVPGTKDGYGDGESWKVTTADGTQYFFGLESLPGQTAKTNSAWTVPVAGNHAGEPCHADTFKASFCTQTWRWNLDYVVDVRGNTMSYWYGKETNKYARNVDEDDVVSYVRGGYLDRIDYGTWDRGGADRSITATGQVDFVPGDRCDTSSCGTHNGTNWPDTPWDQECTGSTCDEKWNPTFWSTKRLAKVITRVWDTTKATPGWQDVDSWTFDHSFPDSGDGSIHEGMWLESIVRTGHVGGTVQLPPVTFFPTSLPNRVFTANTATSNWQRIDYIVTETGAKIDLEWELPQCSASNLPASPETNIMRCYPVKMVDPDDPAGERLINQWWHQHRVKSVSESDLPSDVKGHPAPPKFTFYEYVGGPAWHYADDNGLSDPKSKTWSQFRGYAEVRTRIGETPGRQMLTVTKYLRGMHGDRLAPSGGTRSVPSPASLGSETVLDEDQFAGMVREETVYNGDETKPVGKKVNVPWMSAPTATRTINKDTVTARFVNTKVKYDSVAIGVDGRGGWRTTRQQFKFDDTYGLPEWAQSDGDISKTGDEQCATSTYNHNTTKNLHLEKQVTATALPCSVAPTSQDHVLSDVRNYYDLATSVDTAPTYGAVTKTEKLKNWTPAGKTEWQTERERTFDQFGRVVTDTDARKTVINTSYTPSSGGPATKVTTTRPSPYNWTTSTEISPYWGSITKSVDQNGGATTAQYDALGRTWRVWQLGWDYTGHEQSPSAEFTYHYAANRDAYPYTVSKVLHAGGGYQTTYEIQDSLLRPRQTQTAGVGEGRIVTDTIHNALGQADTAYAAHAEPGDPSGTVLWKPEWSVPAITRTEYDNAGRATAQIQLAGDNVDNLVEKWRTTYAYEGNLVRTTPPAGATPTTAVTDVFGRTIELRQHITESGVNGSYQSTWYSYNHRDELTKVVDHDKNEWKYTYDVKGRQIESVDPDKGKTTNQYTEYDELEKSTDDNDQALWYVYDKLGRKTEVREGSAAGPLRAKWKYDTLYTGSTTRAKGQLTEAYRYEPAGSANIYKWQVGAFDTRYQPTSANYVIPGVEDSGLAATWSYGYGYSPYDGSPTSITYPGGGGLATETVTTGYDQATGLPLNLKTNAINVGSYVTQQLYTAYGEPTVTKRQTTGGTLIENANYYDVHSRRLEHTVVSQFNASSVSDRHYQYTDAGTIIGIADQPQTGAADYQCFRQDALQRLTTAWTPASAVDCGTAVATQAGVGGPAPYWLDWTFDAAGNRTREVDHTRSGDITRTYEVPAGGAGVVRPHAVTAVTTKVDGQADVTTRYRYDDAGNLICRPAGATANTCDPDTNAQTLQWDAEGRLATAAVGATHLETNIYGADGERLIRRDANGTTLYLPGQEIHRAPSGAVTGTRYYAFATGTIGMRTAAGLSWIYNDHQGTQHTVIDSTTLRVTIRRQLPFGGPRTDPIWPNRKGFVGGDNEPTGLTRVGARHYDAALGRFISVDPVQDLTDPQQWNAYAYSNNSPISFSDPTGETLGSASCTGGMVGGPGACSGYENGYVPAYVNDESSLEDGSTVLPNGTNYNPNADGKGNASVNGVIYYLQTTNVVTVWEMAVGYDKMVGDMPDEAWLYFDPHDSANTERGLIAAFRQNYFTVRGYEEGKSDALWFAVTLELRTASGNTGSIHDLSTVAQIRAGQGALGGLKLPKMPGCTGRLSFSADTEVLLADGTTRQMKDLQIGDLVWATDPESAEEGPRRIEYVWVHDDALFALSVDGADVITTEDHPFWNESDGLWEEADDLDEGDLVRTPTGVARVDGFNASQRTTAAAYNLTIADIHTYYVIAGNQPVLVHNSCFTMTPLGRGSMQSPAGLIYNPGSKHGHRLRHLQAHASNKQPDPSKGVHTQFNVKGRELLQLVDEAWKKRGSPINLGGNDEYVIPMNKVVGAGGERSIQIMVEPGSSRFVTAYPVF</sequence>
<dbReference type="RefSeq" id="WP_204294384.1">
    <property type="nucleotide sequence ID" value="NZ_BAAAGQ010000002.1"/>
</dbReference>
<accession>A0ABQ3WFR9</accession>
<protein>
    <recommendedName>
        <fullName evidence="2">Hint domain-containing protein</fullName>
    </recommendedName>
</protein>
<dbReference type="InterPro" id="IPR006530">
    <property type="entry name" value="YD"/>
</dbReference>
<comment type="caution">
    <text evidence="3">The sequence shown here is derived from an EMBL/GenBank/DDBJ whole genome shotgun (WGS) entry which is preliminary data.</text>
</comment>
<dbReference type="NCBIfam" id="TIGR03696">
    <property type="entry name" value="Rhs_assc_core"/>
    <property type="match status" value="1"/>
</dbReference>
<dbReference type="InterPro" id="IPR050708">
    <property type="entry name" value="T6SS_VgrG/RHS"/>
</dbReference>
<dbReference type="PANTHER" id="PTHR32305:SF17">
    <property type="entry name" value="TRNA NUCLEASE WAPA"/>
    <property type="match status" value="1"/>
</dbReference>
<evidence type="ECO:0000259" key="2">
    <source>
        <dbReference type="SMART" id="SM00306"/>
    </source>
</evidence>
<dbReference type="EMBL" id="BOMF01000018">
    <property type="protein sequence ID" value="GID43818.1"/>
    <property type="molecule type" value="Genomic_DNA"/>
</dbReference>
<dbReference type="CDD" id="cd00081">
    <property type="entry name" value="Hint"/>
    <property type="match status" value="1"/>
</dbReference>
<dbReference type="SMART" id="SM00306">
    <property type="entry name" value="HintN"/>
    <property type="match status" value="1"/>
</dbReference>
<reference evidence="3" key="1">
    <citation type="submission" date="2021-01" db="EMBL/GenBank/DDBJ databases">
        <title>Whole genome shotgun sequence of Actinoplanes capillaceus NBRC 16408.</title>
        <authorList>
            <person name="Komaki H."/>
            <person name="Tamura T."/>
        </authorList>
    </citation>
    <scope>NUCLEOTIDE SEQUENCE [LARGE SCALE GENOMIC DNA]</scope>
    <source>
        <strain evidence="3">NBRC 16408</strain>
    </source>
</reference>
<organism evidence="3">
    <name type="scientific">Actinoplanes campanulatus</name>
    <dbReference type="NCBI Taxonomy" id="113559"/>
    <lineage>
        <taxon>Bacteria</taxon>
        <taxon>Bacillati</taxon>
        <taxon>Actinomycetota</taxon>
        <taxon>Actinomycetes</taxon>
        <taxon>Micromonosporales</taxon>
        <taxon>Micromonosporaceae</taxon>
        <taxon>Actinoplanes</taxon>
    </lineage>
</organism>
<dbReference type="PROSITE" id="PS50817">
    <property type="entry name" value="INTEIN_N_TER"/>
    <property type="match status" value="1"/>
</dbReference>
<feature type="region of interest" description="Disordered" evidence="1">
    <location>
        <begin position="1794"/>
        <end position="1813"/>
    </location>
</feature>
<dbReference type="InterPro" id="IPR022385">
    <property type="entry name" value="Rhs_assc_core"/>
</dbReference>
<dbReference type="InterPro" id="IPR036844">
    <property type="entry name" value="Hint_dom_sf"/>
</dbReference>
<dbReference type="Gene3D" id="2.180.10.10">
    <property type="entry name" value="RHS repeat-associated core"/>
    <property type="match status" value="1"/>
</dbReference>
<dbReference type="InterPro" id="IPR006141">
    <property type="entry name" value="Intein_N"/>
</dbReference>
<dbReference type="InterPro" id="IPR003587">
    <property type="entry name" value="Hint_dom_N"/>
</dbReference>